<keyword evidence="11" id="KW-1185">Reference proteome</keyword>
<dbReference type="Gene3D" id="3.40.50.300">
    <property type="entry name" value="P-loop containing nucleotide triphosphate hydrolases"/>
    <property type="match status" value="1"/>
</dbReference>
<dbReference type="PANTHER" id="PTHR32071">
    <property type="entry name" value="TRANSCRIPTIONAL REGULATORY PROTEIN"/>
    <property type="match status" value="1"/>
</dbReference>
<dbReference type="OrthoDB" id="9761705at2"/>
<feature type="compositionally biased region" description="Low complexity" evidence="7">
    <location>
        <begin position="131"/>
        <end position="200"/>
    </location>
</feature>
<dbReference type="SMART" id="SM00448">
    <property type="entry name" value="REC"/>
    <property type="match status" value="1"/>
</dbReference>
<feature type="domain" description="Response regulatory" evidence="9">
    <location>
        <begin position="6"/>
        <end position="120"/>
    </location>
</feature>
<dbReference type="PROSITE" id="PS50110">
    <property type="entry name" value="RESPONSE_REGULATORY"/>
    <property type="match status" value="1"/>
</dbReference>
<dbReference type="InterPro" id="IPR058031">
    <property type="entry name" value="AAA_lid_NorR"/>
</dbReference>
<comment type="caution">
    <text evidence="10">The sequence shown here is derived from an EMBL/GenBank/DDBJ whole genome shotgun (WGS) entry which is preliminary data.</text>
</comment>
<dbReference type="InterPro" id="IPR025943">
    <property type="entry name" value="Sigma_54_int_dom_ATP-bd_2"/>
</dbReference>
<dbReference type="Pfam" id="PF25601">
    <property type="entry name" value="AAA_lid_14"/>
    <property type="match status" value="1"/>
</dbReference>
<dbReference type="PROSITE" id="PS00688">
    <property type="entry name" value="SIGMA54_INTERACT_3"/>
    <property type="match status" value="1"/>
</dbReference>
<keyword evidence="2" id="KW-0067">ATP-binding</keyword>
<dbReference type="InterPro" id="IPR027417">
    <property type="entry name" value="P-loop_NTPase"/>
</dbReference>
<keyword evidence="1" id="KW-0547">Nucleotide-binding</keyword>
<accession>A0A246J575</accession>
<dbReference type="FunFam" id="3.40.50.300:FF:000006">
    <property type="entry name" value="DNA-binding transcriptional regulator NtrC"/>
    <property type="match status" value="1"/>
</dbReference>
<dbReference type="Gene3D" id="1.10.8.60">
    <property type="match status" value="1"/>
</dbReference>
<reference evidence="10 11" key="1">
    <citation type="journal article" date="2008" name="Int. J. Syst. Evol. Microbiol.">
        <title>Description of Roseateles aquatilis sp. nov. and Roseateles terrae sp. nov., in the class Betaproteobacteria, and emended description of the genus Roseateles.</title>
        <authorList>
            <person name="Gomila M."/>
            <person name="Bowien B."/>
            <person name="Falsen E."/>
            <person name="Moore E.R."/>
            <person name="Lalucat J."/>
        </authorList>
    </citation>
    <scope>NUCLEOTIDE SEQUENCE [LARGE SCALE GENOMIC DNA]</scope>
    <source>
        <strain evidence="10 11">CCUG 48205</strain>
    </source>
</reference>
<keyword evidence="4" id="KW-0238">DNA-binding</keyword>
<dbReference type="InterPro" id="IPR011006">
    <property type="entry name" value="CheY-like_superfamily"/>
</dbReference>
<feature type="modified residue" description="4-aspartylphosphate" evidence="6">
    <location>
        <position position="55"/>
    </location>
</feature>
<dbReference type="SUPFAM" id="SSF52172">
    <property type="entry name" value="CheY-like"/>
    <property type="match status" value="1"/>
</dbReference>
<dbReference type="GO" id="GO:0043565">
    <property type="term" value="F:sequence-specific DNA binding"/>
    <property type="evidence" value="ECO:0007669"/>
    <property type="project" value="InterPro"/>
</dbReference>
<evidence type="ECO:0000256" key="6">
    <source>
        <dbReference type="PROSITE-ProRule" id="PRU00169"/>
    </source>
</evidence>
<dbReference type="PANTHER" id="PTHR32071:SF100">
    <property type="entry name" value="RESPONSE REGULATOR PROTEIN PILR"/>
    <property type="match status" value="1"/>
</dbReference>
<name>A0A246J575_9BURK</name>
<evidence type="ECO:0000313" key="10">
    <source>
        <dbReference type="EMBL" id="OWQ87687.1"/>
    </source>
</evidence>
<dbReference type="EMBL" id="NIOF01000008">
    <property type="protein sequence ID" value="OWQ87687.1"/>
    <property type="molecule type" value="Genomic_DNA"/>
</dbReference>
<evidence type="ECO:0000313" key="11">
    <source>
        <dbReference type="Proteomes" id="UP000197468"/>
    </source>
</evidence>
<evidence type="ECO:0000259" key="8">
    <source>
        <dbReference type="PROSITE" id="PS50045"/>
    </source>
</evidence>
<organism evidence="10 11">
    <name type="scientific">Roseateles aquatilis</name>
    <dbReference type="NCBI Taxonomy" id="431061"/>
    <lineage>
        <taxon>Bacteria</taxon>
        <taxon>Pseudomonadati</taxon>
        <taxon>Pseudomonadota</taxon>
        <taxon>Betaproteobacteria</taxon>
        <taxon>Burkholderiales</taxon>
        <taxon>Sphaerotilaceae</taxon>
        <taxon>Roseateles</taxon>
    </lineage>
</organism>
<dbReference type="InterPro" id="IPR001789">
    <property type="entry name" value="Sig_transdc_resp-reg_receiver"/>
</dbReference>
<dbReference type="CDD" id="cd00009">
    <property type="entry name" value="AAA"/>
    <property type="match status" value="1"/>
</dbReference>
<dbReference type="GO" id="GO:0000160">
    <property type="term" value="P:phosphorelay signal transduction system"/>
    <property type="evidence" value="ECO:0007669"/>
    <property type="project" value="InterPro"/>
</dbReference>
<keyword evidence="5" id="KW-0804">Transcription</keyword>
<dbReference type="Gene3D" id="1.10.10.60">
    <property type="entry name" value="Homeodomain-like"/>
    <property type="match status" value="1"/>
</dbReference>
<proteinExistence type="predicted"/>
<evidence type="ECO:0000256" key="7">
    <source>
        <dbReference type="SAM" id="MobiDB-lite"/>
    </source>
</evidence>
<dbReference type="SUPFAM" id="SSF52540">
    <property type="entry name" value="P-loop containing nucleoside triphosphate hydrolases"/>
    <property type="match status" value="1"/>
</dbReference>
<dbReference type="InterPro" id="IPR002197">
    <property type="entry name" value="HTH_Fis"/>
</dbReference>
<evidence type="ECO:0000256" key="5">
    <source>
        <dbReference type="ARBA" id="ARBA00023163"/>
    </source>
</evidence>
<evidence type="ECO:0000256" key="4">
    <source>
        <dbReference type="ARBA" id="ARBA00023125"/>
    </source>
</evidence>
<keyword evidence="3" id="KW-0805">Transcription regulation</keyword>
<dbReference type="PROSITE" id="PS00675">
    <property type="entry name" value="SIGMA54_INTERACT_1"/>
    <property type="match status" value="1"/>
</dbReference>
<dbReference type="AlphaFoldDB" id="A0A246J575"/>
<sequence>MSADPRLLVVDDEPDLRTLYEMTLLREGFTLDCAGTVEDALELLGARRYDAVITDMRLPDGSGLDILRWLEQQGRGERALVITAYGSAENAVEALKAGAYDYLTKPVDLRQFRMVVASALGRAPKTEETASRGAATARAAAAAEPGASPPASGAASPTSPAPATGAMSPSASEDAPSEAAEASAAESRKAPAAKPRAAPPLTGSTSALDRLVGDSAPMRQVRELIGKVARSMAPVLLNGESGTGKELVARAIHDVSARRPQPFVAVNSGAIPEQLLEAEFFGYRKGAFTGATEDREGFFQAAHGGTLFLDEIGDLPLAMQSKLLRALQERSVRPVGAVAEMPVNVRLLSATHKDLAAEVAAGRFRQDLYYRLNVIQIRVPPLRERMEDLPPISARILQRIAADAGVSPVPQLTPAALATLSRYSFPGNVRELENLLHRALALSGGDGIELSDLGLPDIVLGPDDATSESAFGALDPALGAALPPEARGGAPLPDDLAAYLDEVEKQILLRALAQHRNNRTAAGASLGLSLRQMRYRMARLSISVGGDEG</sequence>
<evidence type="ECO:0000256" key="1">
    <source>
        <dbReference type="ARBA" id="ARBA00022741"/>
    </source>
</evidence>
<dbReference type="Pfam" id="PF00158">
    <property type="entry name" value="Sigma54_activat"/>
    <property type="match status" value="1"/>
</dbReference>
<feature type="domain" description="Sigma-54 factor interaction" evidence="8">
    <location>
        <begin position="211"/>
        <end position="441"/>
    </location>
</feature>
<dbReference type="PROSITE" id="PS00676">
    <property type="entry name" value="SIGMA54_INTERACT_2"/>
    <property type="match status" value="1"/>
</dbReference>
<dbReference type="InterPro" id="IPR025662">
    <property type="entry name" value="Sigma_54_int_dom_ATP-bd_1"/>
</dbReference>
<dbReference type="Proteomes" id="UP000197468">
    <property type="component" value="Unassembled WGS sequence"/>
</dbReference>
<dbReference type="InterPro" id="IPR025944">
    <property type="entry name" value="Sigma_54_int_dom_CS"/>
</dbReference>
<dbReference type="Gene3D" id="3.40.50.2300">
    <property type="match status" value="1"/>
</dbReference>
<evidence type="ECO:0000259" key="9">
    <source>
        <dbReference type="PROSITE" id="PS50110"/>
    </source>
</evidence>
<dbReference type="SMART" id="SM00382">
    <property type="entry name" value="AAA"/>
    <property type="match status" value="1"/>
</dbReference>
<dbReference type="PROSITE" id="PS50045">
    <property type="entry name" value="SIGMA54_INTERACT_4"/>
    <property type="match status" value="1"/>
</dbReference>
<dbReference type="Pfam" id="PF00072">
    <property type="entry name" value="Response_reg"/>
    <property type="match status" value="1"/>
</dbReference>
<dbReference type="InterPro" id="IPR009057">
    <property type="entry name" value="Homeodomain-like_sf"/>
</dbReference>
<evidence type="ECO:0000256" key="3">
    <source>
        <dbReference type="ARBA" id="ARBA00023015"/>
    </source>
</evidence>
<dbReference type="GO" id="GO:0006355">
    <property type="term" value="P:regulation of DNA-templated transcription"/>
    <property type="evidence" value="ECO:0007669"/>
    <property type="project" value="InterPro"/>
</dbReference>
<evidence type="ECO:0000256" key="2">
    <source>
        <dbReference type="ARBA" id="ARBA00022840"/>
    </source>
</evidence>
<gene>
    <name evidence="10" type="ORF">CDN99_17465</name>
</gene>
<dbReference type="InterPro" id="IPR003593">
    <property type="entry name" value="AAA+_ATPase"/>
</dbReference>
<dbReference type="SUPFAM" id="SSF46689">
    <property type="entry name" value="Homeodomain-like"/>
    <property type="match status" value="1"/>
</dbReference>
<protein>
    <submittedName>
        <fullName evidence="10">Sigma-54-dependent Fis family transcriptional regulator</fullName>
    </submittedName>
</protein>
<dbReference type="RefSeq" id="WP_088386176.1">
    <property type="nucleotide sequence ID" value="NZ_NIOF01000008.1"/>
</dbReference>
<dbReference type="Pfam" id="PF02954">
    <property type="entry name" value="HTH_8"/>
    <property type="match status" value="1"/>
</dbReference>
<feature type="region of interest" description="Disordered" evidence="7">
    <location>
        <begin position="121"/>
        <end position="214"/>
    </location>
</feature>
<dbReference type="GO" id="GO:0005524">
    <property type="term" value="F:ATP binding"/>
    <property type="evidence" value="ECO:0007669"/>
    <property type="project" value="UniProtKB-KW"/>
</dbReference>
<keyword evidence="6" id="KW-0597">Phosphoprotein</keyword>
<dbReference type="InterPro" id="IPR002078">
    <property type="entry name" value="Sigma_54_int"/>
</dbReference>